<reference evidence="2" key="1">
    <citation type="submission" date="2022-11" db="EMBL/GenBank/DDBJ databases">
        <title>Draft genome sequence of Sellimonas catena strain 12EGH17.</title>
        <authorList>
            <person name="Hisatomi A."/>
            <person name="Ohkuma M."/>
            <person name="Sakamoto M."/>
        </authorList>
    </citation>
    <scope>NUCLEOTIDE SEQUENCE</scope>
    <source>
        <strain evidence="2">12EGH17</strain>
    </source>
</reference>
<dbReference type="Proteomes" id="UP001145145">
    <property type="component" value="Unassembled WGS sequence"/>
</dbReference>
<evidence type="ECO:0000313" key="4">
    <source>
        <dbReference type="Proteomes" id="UP001145145"/>
    </source>
</evidence>
<reference evidence="2" key="2">
    <citation type="submission" date="2022-11" db="EMBL/GenBank/DDBJ databases">
        <title>Draft genome sequence of Sellimonas catena strain 12EGH17.</title>
        <authorList>
            <person name="Atsushi H."/>
            <person name="Moriya O."/>
            <person name="Mitsuo S."/>
        </authorList>
    </citation>
    <scope>NUCLEOTIDE SEQUENCE</scope>
    <source>
        <strain evidence="2">12EGH17</strain>
    </source>
</reference>
<reference evidence="3" key="3">
    <citation type="submission" date="2022-11" db="EMBL/GenBank/DDBJ databases">
        <title>Draft genome sequence of Sellimonas catena strain 18CBH55.</title>
        <authorList>
            <person name="Atsushi H."/>
            <person name="Moriya O."/>
            <person name="Mitsuo S."/>
        </authorList>
    </citation>
    <scope>NUCLEOTIDE SEQUENCE</scope>
    <source>
        <strain evidence="3">18CBH55</strain>
    </source>
</reference>
<dbReference type="Pfam" id="PF04296">
    <property type="entry name" value="YlxR"/>
    <property type="match status" value="1"/>
</dbReference>
<feature type="domain" description="YlxR" evidence="1">
    <location>
        <begin position="28"/>
        <end position="102"/>
    </location>
</feature>
<organism evidence="2 4">
    <name type="scientific">Sellimonas catena</name>
    <dbReference type="NCBI Taxonomy" id="2994035"/>
    <lineage>
        <taxon>Bacteria</taxon>
        <taxon>Bacillati</taxon>
        <taxon>Bacillota</taxon>
        <taxon>Clostridia</taxon>
        <taxon>Lachnospirales</taxon>
        <taxon>Lachnospiraceae</taxon>
        <taxon>Sellimonas</taxon>
    </lineage>
</organism>
<comment type="caution">
    <text evidence="2">The sequence shown here is derived from an EMBL/GenBank/DDBJ whole genome shotgun (WGS) entry which is preliminary data.</text>
</comment>
<reference evidence="2 4" key="5">
    <citation type="journal article" date="2023" name="Int. J. Syst. Evol. Microbiol.">
        <title>Sellimonas catena sp. nov., isolated from human faeces.</title>
        <authorList>
            <person name="Hisatomi A."/>
            <person name="Ohkuma M."/>
            <person name="Sakamoto M."/>
        </authorList>
    </citation>
    <scope>NUCLEOTIDE SEQUENCE [LARGE SCALE GENOMIC DNA]</scope>
    <source>
        <strain evidence="2 4">12EGH17</strain>
        <strain evidence="3">18CBH55</strain>
    </source>
</reference>
<dbReference type="Gene3D" id="3.30.1230.10">
    <property type="entry name" value="YlxR-like"/>
    <property type="match status" value="1"/>
</dbReference>
<evidence type="ECO:0000313" key="2">
    <source>
        <dbReference type="EMBL" id="GLG04088.1"/>
    </source>
</evidence>
<dbReference type="PANTHER" id="PTHR34215:SF1">
    <property type="entry name" value="YLXR DOMAIN-CONTAINING PROTEIN"/>
    <property type="match status" value="1"/>
</dbReference>
<dbReference type="AlphaFoldDB" id="A0A9W6FC85"/>
<reference evidence="3" key="4">
    <citation type="submission" date="2022-11" db="EMBL/GenBank/DDBJ databases">
        <title>Draft genome sequence of Sellimonas catena strain 18CBH55.</title>
        <authorList>
            <person name="Hisatomi A."/>
            <person name="Ohkuma M."/>
            <person name="Sakamoto M."/>
        </authorList>
    </citation>
    <scope>NUCLEOTIDE SEQUENCE</scope>
    <source>
        <strain evidence="3">18CBH55</strain>
    </source>
</reference>
<dbReference type="EMBL" id="BSBO01000010">
    <property type="protein sequence ID" value="GLG04088.1"/>
    <property type="molecule type" value="Genomic_DNA"/>
</dbReference>
<dbReference type="InterPro" id="IPR037465">
    <property type="entry name" value="YlxR"/>
</dbReference>
<dbReference type="CDD" id="cd00279">
    <property type="entry name" value="YlxR"/>
    <property type="match status" value="1"/>
</dbReference>
<protein>
    <recommendedName>
        <fullName evidence="1">YlxR domain-containing protein</fullName>
    </recommendedName>
</protein>
<dbReference type="Proteomes" id="UP001145094">
    <property type="component" value="Unassembled WGS sequence"/>
</dbReference>
<dbReference type="EMBL" id="BSCH01000004">
    <property type="protein sequence ID" value="GLG89422.1"/>
    <property type="molecule type" value="Genomic_DNA"/>
</dbReference>
<keyword evidence="4" id="KW-1185">Reference proteome</keyword>
<dbReference type="SUPFAM" id="SSF64376">
    <property type="entry name" value="YlxR-like"/>
    <property type="match status" value="1"/>
</dbReference>
<dbReference type="PANTHER" id="PTHR34215">
    <property type="entry name" value="BLL0784 PROTEIN"/>
    <property type="match status" value="1"/>
</dbReference>
<gene>
    <name evidence="2" type="ORF">Selli1_12620</name>
    <name evidence="3" type="ORF">Selli2_08490</name>
</gene>
<dbReference type="NCBIfam" id="NF047356">
    <property type="entry name" value="RNA_bind_RnpM"/>
    <property type="match status" value="1"/>
</dbReference>
<sequence>MRMTHTKTTLMKKKVTGMKVMNKKIPMRKCVGCGEMKNKKEMLRVIHTKEGEFLLDATGRKNGRGAYLCFSRDCFLKAVKNKGLERSFKQAIPNEVYEQLEKEMEQIETE</sequence>
<evidence type="ECO:0000259" key="1">
    <source>
        <dbReference type="Pfam" id="PF04296"/>
    </source>
</evidence>
<proteinExistence type="predicted"/>
<dbReference type="InterPro" id="IPR035931">
    <property type="entry name" value="YlxR-like_sf"/>
</dbReference>
<evidence type="ECO:0000313" key="3">
    <source>
        <dbReference type="EMBL" id="GLG89422.1"/>
    </source>
</evidence>
<name>A0A9W6FC85_9FIRM</name>
<accession>A0A9W6FC85</accession>
<dbReference type="InterPro" id="IPR007393">
    <property type="entry name" value="YlxR_dom"/>
</dbReference>